<evidence type="ECO:0000313" key="4">
    <source>
        <dbReference type="EMBL" id="OHT13898.1"/>
    </source>
</evidence>
<dbReference type="SUPFAM" id="SSF46689">
    <property type="entry name" value="Homeodomain-like"/>
    <property type="match status" value="1"/>
</dbReference>
<evidence type="ECO:0000256" key="1">
    <source>
        <dbReference type="SAM" id="MobiDB-lite"/>
    </source>
</evidence>
<organism evidence="4 5">
    <name type="scientific">Tritrichomonas foetus</name>
    <dbReference type="NCBI Taxonomy" id="1144522"/>
    <lineage>
        <taxon>Eukaryota</taxon>
        <taxon>Metamonada</taxon>
        <taxon>Parabasalia</taxon>
        <taxon>Tritrichomonadida</taxon>
        <taxon>Tritrichomonadidae</taxon>
        <taxon>Tritrichomonas</taxon>
    </lineage>
</organism>
<feature type="compositionally biased region" description="Polar residues" evidence="1">
    <location>
        <begin position="242"/>
        <end position="251"/>
    </location>
</feature>
<dbReference type="Proteomes" id="UP000179807">
    <property type="component" value="Unassembled WGS sequence"/>
</dbReference>
<comment type="caution">
    <text evidence="4">The sequence shown here is derived from an EMBL/GenBank/DDBJ whole genome shotgun (WGS) entry which is preliminary data.</text>
</comment>
<dbReference type="SMART" id="SM00717">
    <property type="entry name" value="SANT"/>
    <property type="match status" value="2"/>
</dbReference>
<dbReference type="GO" id="GO:0005634">
    <property type="term" value="C:nucleus"/>
    <property type="evidence" value="ECO:0007669"/>
    <property type="project" value="TreeGrafter"/>
</dbReference>
<accession>A0A1J4KS22</accession>
<dbReference type="OrthoDB" id="2143914at2759"/>
<sequence>MKSCWQIAVDERINEVDASHLHKLDSYRRRLFTPDEDKLIAEMVTSKKYSNWSQIASKLPGRSSRQVRDRWTNYLSPDNSLSPWNRSEDLKIVYLVNQIGTKWMTIAKCFDGRSDNSIKNRWYSTLKNMCSITSDGTYILEEDHSKVRRCRQAKKLAKPLINLDPEEQIPLLKKQLEMFDHVEQNLIENQTGSIVPIPINNNIEQKSVSSKATTPGISMDIHNIKSKAMKAIPHSGEGKAEMTTNKSQQSNEIRDVEMWDRQIEIQLYDLDQDPFKNLEFFENWF</sequence>
<evidence type="ECO:0000259" key="3">
    <source>
        <dbReference type="PROSITE" id="PS51294"/>
    </source>
</evidence>
<dbReference type="PROSITE" id="PS51294">
    <property type="entry name" value="HTH_MYB"/>
    <property type="match status" value="2"/>
</dbReference>
<dbReference type="InterPro" id="IPR017930">
    <property type="entry name" value="Myb_dom"/>
</dbReference>
<dbReference type="EMBL" id="MLAK01000451">
    <property type="protein sequence ID" value="OHT13898.1"/>
    <property type="molecule type" value="Genomic_DNA"/>
</dbReference>
<evidence type="ECO:0000313" key="5">
    <source>
        <dbReference type="Proteomes" id="UP000179807"/>
    </source>
</evidence>
<name>A0A1J4KS22_9EUKA</name>
<proteinExistence type="predicted"/>
<dbReference type="AlphaFoldDB" id="A0A1J4KS22"/>
<dbReference type="InterPro" id="IPR050560">
    <property type="entry name" value="MYB_TF"/>
</dbReference>
<evidence type="ECO:0000259" key="2">
    <source>
        <dbReference type="PROSITE" id="PS50090"/>
    </source>
</evidence>
<evidence type="ECO:0008006" key="6">
    <source>
        <dbReference type="Google" id="ProtNLM"/>
    </source>
</evidence>
<reference evidence="4" key="1">
    <citation type="submission" date="2016-10" db="EMBL/GenBank/DDBJ databases">
        <authorList>
            <person name="Benchimol M."/>
            <person name="Almeida L.G."/>
            <person name="Vasconcelos A.T."/>
            <person name="Perreira-Neves A."/>
            <person name="Rosa I.A."/>
            <person name="Tasca T."/>
            <person name="Bogo M.R."/>
            <person name="de Souza W."/>
        </authorList>
    </citation>
    <scope>NUCLEOTIDE SEQUENCE [LARGE SCALE GENOMIC DNA]</scope>
    <source>
        <strain evidence="4">K</strain>
    </source>
</reference>
<protein>
    <recommendedName>
        <fullName evidence="6">Myb-like DNA-binding domain containing protein</fullName>
    </recommendedName>
</protein>
<dbReference type="GO" id="GO:0000981">
    <property type="term" value="F:DNA-binding transcription factor activity, RNA polymerase II-specific"/>
    <property type="evidence" value="ECO:0007669"/>
    <property type="project" value="TreeGrafter"/>
</dbReference>
<dbReference type="PROSITE" id="PS50090">
    <property type="entry name" value="MYB_LIKE"/>
    <property type="match status" value="2"/>
</dbReference>
<dbReference type="RefSeq" id="XP_068367034.1">
    <property type="nucleotide sequence ID" value="XM_068498577.1"/>
</dbReference>
<dbReference type="InterPro" id="IPR009057">
    <property type="entry name" value="Homeodomain-like_sf"/>
</dbReference>
<keyword evidence="5" id="KW-1185">Reference proteome</keyword>
<dbReference type="GO" id="GO:0000978">
    <property type="term" value="F:RNA polymerase II cis-regulatory region sequence-specific DNA binding"/>
    <property type="evidence" value="ECO:0007669"/>
    <property type="project" value="TreeGrafter"/>
</dbReference>
<dbReference type="CDD" id="cd00167">
    <property type="entry name" value="SANT"/>
    <property type="match status" value="2"/>
</dbReference>
<feature type="domain" description="HTH myb-type" evidence="3">
    <location>
        <begin position="28"/>
        <end position="79"/>
    </location>
</feature>
<feature type="region of interest" description="Disordered" evidence="1">
    <location>
        <begin position="234"/>
        <end position="253"/>
    </location>
</feature>
<dbReference type="PANTHER" id="PTHR45614">
    <property type="entry name" value="MYB PROTEIN-RELATED"/>
    <property type="match status" value="1"/>
</dbReference>
<dbReference type="PANTHER" id="PTHR45614:SF253">
    <property type="entry name" value="CHROMOSOME UNDETERMINED SCAFFOLD_38, WHOLE GENOME SHOTGUN SEQUENCE"/>
    <property type="match status" value="1"/>
</dbReference>
<dbReference type="InterPro" id="IPR001005">
    <property type="entry name" value="SANT/Myb"/>
</dbReference>
<dbReference type="Gene3D" id="1.10.10.60">
    <property type="entry name" value="Homeodomain-like"/>
    <property type="match status" value="2"/>
</dbReference>
<feature type="domain" description="Myb-like" evidence="2">
    <location>
        <begin position="76"/>
        <end position="126"/>
    </location>
</feature>
<gene>
    <name evidence="4" type="ORF">TRFO_15774</name>
</gene>
<dbReference type="Pfam" id="PF13921">
    <property type="entry name" value="Myb_DNA-bind_6"/>
    <property type="match status" value="1"/>
</dbReference>
<dbReference type="GeneID" id="94833281"/>
<feature type="domain" description="HTH myb-type" evidence="3">
    <location>
        <begin position="83"/>
        <end position="130"/>
    </location>
</feature>
<dbReference type="VEuPathDB" id="TrichDB:TRFO_15774"/>
<feature type="domain" description="Myb-like" evidence="2">
    <location>
        <begin position="24"/>
        <end position="75"/>
    </location>
</feature>